<evidence type="ECO:0000256" key="5">
    <source>
        <dbReference type="ARBA" id="ARBA00022989"/>
    </source>
</evidence>
<dbReference type="CDD" id="cd18584">
    <property type="entry name" value="ABC_6TM_AarD_CydD"/>
    <property type="match status" value="1"/>
</dbReference>
<dbReference type="GO" id="GO:0140359">
    <property type="term" value="F:ABC-type transporter activity"/>
    <property type="evidence" value="ECO:0007669"/>
    <property type="project" value="InterPro"/>
</dbReference>
<dbReference type="InterPro" id="IPR039421">
    <property type="entry name" value="Type_1_exporter"/>
</dbReference>
<evidence type="ECO:0000256" key="7">
    <source>
        <dbReference type="SAM" id="Phobius"/>
    </source>
</evidence>
<keyword evidence="11" id="KW-1185">Reference proteome</keyword>
<proteinExistence type="predicted"/>
<dbReference type="KEGG" id="aef:GEV26_11840"/>
<dbReference type="GO" id="GO:0005524">
    <property type="term" value="F:ATP binding"/>
    <property type="evidence" value="ECO:0007669"/>
    <property type="project" value="UniProtKB-KW"/>
</dbReference>
<evidence type="ECO:0000256" key="2">
    <source>
        <dbReference type="ARBA" id="ARBA00022692"/>
    </source>
</evidence>
<dbReference type="AlphaFoldDB" id="A0A5Q2MJS5"/>
<evidence type="ECO:0000256" key="3">
    <source>
        <dbReference type="ARBA" id="ARBA00022741"/>
    </source>
</evidence>
<dbReference type="SMART" id="SM00382">
    <property type="entry name" value="AAA"/>
    <property type="match status" value="1"/>
</dbReference>
<evidence type="ECO:0000259" key="9">
    <source>
        <dbReference type="PROSITE" id="PS50929"/>
    </source>
</evidence>
<keyword evidence="2 7" id="KW-0812">Transmembrane</keyword>
<keyword evidence="3" id="KW-0547">Nucleotide-binding</keyword>
<evidence type="ECO:0000313" key="11">
    <source>
        <dbReference type="Proteomes" id="UP000392064"/>
    </source>
</evidence>
<dbReference type="InterPro" id="IPR036640">
    <property type="entry name" value="ABC1_TM_sf"/>
</dbReference>
<dbReference type="InterPro" id="IPR014216">
    <property type="entry name" value="ABC_transptr_CydD"/>
</dbReference>
<dbReference type="NCBIfam" id="TIGR02857">
    <property type="entry name" value="CydD"/>
    <property type="match status" value="1"/>
</dbReference>
<dbReference type="SUPFAM" id="SSF90123">
    <property type="entry name" value="ABC transporter transmembrane region"/>
    <property type="match status" value="1"/>
</dbReference>
<dbReference type="GO" id="GO:0005886">
    <property type="term" value="C:plasma membrane"/>
    <property type="evidence" value="ECO:0007669"/>
    <property type="project" value="UniProtKB-SubCell"/>
</dbReference>
<comment type="subcellular location">
    <subcellularLocation>
        <location evidence="1">Cell membrane</location>
        <topology evidence="1">Multi-pass membrane protein</topology>
    </subcellularLocation>
</comment>
<dbReference type="Proteomes" id="UP000392064">
    <property type="component" value="Chromosome"/>
</dbReference>
<feature type="domain" description="ABC transmembrane type-1" evidence="9">
    <location>
        <begin position="20"/>
        <end position="296"/>
    </location>
</feature>
<feature type="domain" description="ABC transporter" evidence="8">
    <location>
        <begin position="327"/>
        <end position="538"/>
    </location>
</feature>
<evidence type="ECO:0000256" key="4">
    <source>
        <dbReference type="ARBA" id="ARBA00022840"/>
    </source>
</evidence>
<feature type="transmembrane region" description="Helical" evidence="7">
    <location>
        <begin position="21"/>
        <end position="41"/>
    </location>
</feature>
<keyword evidence="6 7" id="KW-0472">Membrane</keyword>
<dbReference type="CDD" id="cd03228">
    <property type="entry name" value="ABCC_MRP_Like"/>
    <property type="match status" value="1"/>
</dbReference>
<feature type="transmembrane region" description="Helical" evidence="7">
    <location>
        <begin position="156"/>
        <end position="176"/>
    </location>
</feature>
<accession>A0A5Q2MJS5</accession>
<dbReference type="InterPro" id="IPR017871">
    <property type="entry name" value="ABC_transporter-like_CS"/>
</dbReference>
<protein>
    <submittedName>
        <fullName evidence="10">Thiol reductant ABC exporter subunit CydD</fullName>
    </submittedName>
</protein>
<dbReference type="Gene3D" id="3.40.50.300">
    <property type="entry name" value="P-loop containing nucleotide triphosphate hydrolases"/>
    <property type="match status" value="1"/>
</dbReference>
<dbReference type="RefSeq" id="WP_153653280.1">
    <property type="nucleotide sequence ID" value="NZ_CP045737.1"/>
</dbReference>
<feature type="transmembrane region" description="Helical" evidence="7">
    <location>
        <begin position="53"/>
        <end position="70"/>
    </location>
</feature>
<feature type="transmembrane region" description="Helical" evidence="7">
    <location>
        <begin position="233"/>
        <end position="261"/>
    </location>
</feature>
<dbReference type="GO" id="GO:0042883">
    <property type="term" value="P:cysteine transport"/>
    <property type="evidence" value="ECO:0007669"/>
    <property type="project" value="InterPro"/>
</dbReference>
<dbReference type="Pfam" id="PF00664">
    <property type="entry name" value="ABC_membrane"/>
    <property type="match status" value="1"/>
</dbReference>
<gene>
    <name evidence="10" type="primary">cydD</name>
    <name evidence="10" type="ORF">GEV26_11840</name>
</gene>
<dbReference type="EMBL" id="CP045737">
    <property type="protein sequence ID" value="QGG42001.1"/>
    <property type="molecule type" value="Genomic_DNA"/>
</dbReference>
<keyword evidence="4" id="KW-0067">ATP-binding</keyword>
<dbReference type="InterPro" id="IPR003439">
    <property type="entry name" value="ABC_transporter-like_ATP-bd"/>
</dbReference>
<dbReference type="PROSITE" id="PS00211">
    <property type="entry name" value="ABC_TRANSPORTER_1"/>
    <property type="match status" value="1"/>
</dbReference>
<dbReference type="PROSITE" id="PS50929">
    <property type="entry name" value="ABC_TM1F"/>
    <property type="match status" value="1"/>
</dbReference>
<name>A0A5Q2MJS5_9ACTN</name>
<dbReference type="InterPro" id="IPR003593">
    <property type="entry name" value="AAA+_ATPase"/>
</dbReference>
<dbReference type="PROSITE" id="PS50893">
    <property type="entry name" value="ABC_TRANSPORTER_2"/>
    <property type="match status" value="1"/>
</dbReference>
<feature type="transmembrane region" description="Helical" evidence="7">
    <location>
        <begin position="130"/>
        <end position="150"/>
    </location>
</feature>
<dbReference type="PANTHER" id="PTHR24221">
    <property type="entry name" value="ATP-BINDING CASSETTE SUB-FAMILY B"/>
    <property type="match status" value="1"/>
</dbReference>
<keyword evidence="5 7" id="KW-1133">Transmembrane helix</keyword>
<reference evidence="10 11" key="1">
    <citation type="submission" date="2019-11" db="EMBL/GenBank/DDBJ databases">
        <authorList>
            <person name="Li J."/>
        </authorList>
    </citation>
    <scope>NUCLEOTIDE SEQUENCE [LARGE SCALE GENOMIC DNA]</scope>
    <source>
        <strain evidence="10 11">MF47</strain>
    </source>
</reference>
<organism evidence="10 11">
    <name type="scientific">Aeromicrobium yanjiei</name>
    <dbReference type="NCBI Taxonomy" id="2662028"/>
    <lineage>
        <taxon>Bacteria</taxon>
        <taxon>Bacillati</taxon>
        <taxon>Actinomycetota</taxon>
        <taxon>Actinomycetes</taxon>
        <taxon>Propionibacteriales</taxon>
        <taxon>Nocardioidaceae</taxon>
        <taxon>Aeromicrobium</taxon>
    </lineage>
</organism>
<evidence type="ECO:0000313" key="10">
    <source>
        <dbReference type="EMBL" id="QGG42001.1"/>
    </source>
</evidence>
<dbReference type="SUPFAM" id="SSF52540">
    <property type="entry name" value="P-loop containing nucleoside triphosphate hydrolases"/>
    <property type="match status" value="1"/>
</dbReference>
<dbReference type="Gene3D" id="1.20.1560.10">
    <property type="entry name" value="ABC transporter type 1, transmembrane domain"/>
    <property type="match status" value="1"/>
</dbReference>
<dbReference type="GO" id="GO:0016887">
    <property type="term" value="F:ATP hydrolysis activity"/>
    <property type="evidence" value="ECO:0007669"/>
    <property type="project" value="InterPro"/>
</dbReference>
<evidence type="ECO:0000259" key="8">
    <source>
        <dbReference type="PROSITE" id="PS50893"/>
    </source>
</evidence>
<evidence type="ECO:0000256" key="1">
    <source>
        <dbReference type="ARBA" id="ARBA00004651"/>
    </source>
</evidence>
<evidence type="ECO:0000256" key="6">
    <source>
        <dbReference type="ARBA" id="ARBA00023136"/>
    </source>
</evidence>
<sequence length="538" mass="57362">MRPLDPRLVRRSSGVRRLLAASVLLGLATAGLVIAVAYVVAEVVARRFDGEPVAALVTAIAVGLGARALVAWCHTAVSARAAATVKAELRDEVVDDLLDPRRLGARPNSARVVALLGPGLDAFDGYVGRFLPQVVLSALVPPLVLIAVASADLLSAIVLTVTLPLVLVFLVLVGMVTKDRIDRRWQALERLGRHFADVLDGLTVLKVFGRRQEQGLREVGDRHRRESVRALRLAFLSSLVLELFSTLAVALVAVSVGLRVVEGHLELGPALFVLLLAPEAFAPLKRLGAMFHDSTEGAEATAELLSLLDHDRHTGTAPAPDLRSAEIVLDGVVVRRDGRAVPGLDLAHTRIRPGELIAVTGPSGVGKSTLLSLLMAFERPTTGYVLVDDVDLSTIDPVAWRAQIAWVPQVPGLVPGTIEDNVRLGDGESSRDDVMAALRDAGAADLPLDRVVDESGEDVSAGERRRIAVARAVLRVRRGSAHLVLLDEPTAGLDPEREAAVLRTVRSLGVTVVVVAHRPETIAAADRELQLTSRMVLA</sequence>
<dbReference type="Pfam" id="PF00005">
    <property type="entry name" value="ABC_tran"/>
    <property type="match status" value="1"/>
</dbReference>
<dbReference type="PANTHER" id="PTHR24221:SF590">
    <property type="entry name" value="COMPONENT LINKED WITH THE ASSEMBLY OF CYTOCHROME' TRANSPORT TRANSMEMBRANE ATP-BINDING PROTEIN ABC TRANSPORTER CYDD-RELATED"/>
    <property type="match status" value="1"/>
</dbReference>
<dbReference type="InterPro" id="IPR027417">
    <property type="entry name" value="P-loop_NTPase"/>
</dbReference>
<dbReference type="InterPro" id="IPR011527">
    <property type="entry name" value="ABC1_TM_dom"/>
</dbReference>